<feature type="region of interest" description="Disordered" evidence="7">
    <location>
        <begin position="43"/>
        <end position="130"/>
    </location>
</feature>
<dbReference type="PROSITE" id="PS50913">
    <property type="entry name" value="GRIP"/>
    <property type="match status" value="1"/>
</dbReference>
<organism evidence="9">
    <name type="scientific">Tetraselmis sp. GSL018</name>
    <dbReference type="NCBI Taxonomy" id="582737"/>
    <lineage>
        <taxon>Eukaryota</taxon>
        <taxon>Viridiplantae</taxon>
        <taxon>Chlorophyta</taxon>
        <taxon>core chlorophytes</taxon>
        <taxon>Chlorodendrophyceae</taxon>
        <taxon>Chlorodendrales</taxon>
        <taxon>Chlorodendraceae</taxon>
        <taxon>Tetraselmis</taxon>
    </lineage>
</organism>
<dbReference type="InterPro" id="IPR051952">
    <property type="entry name" value="Golgi-autophagy_related"/>
</dbReference>
<dbReference type="EMBL" id="GBEZ01021587">
    <property type="protein sequence ID" value="JAC65172.1"/>
    <property type="molecule type" value="Transcribed_RNA"/>
</dbReference>
<dbReference type="Pfam" id="PF01465">
    <property type="entry name" value="GRIP"/>
    <property type="match status" value="1"/>
</dbReference>
<feature type="coiled-coil region" evidence="6">
    <location>
        <begin position="518"/>
        <end position="757"/>
    </location>
</feature>
<feature type="compositionally biased region" description="Basic residues" evidence="7">
    <location>
        <begin position="13"/>
        <end position="26"/>
    </location>
</feature>
<feature type="compositionally biased region" description="Basic residues" evidence="7">
    <location>
        <begin position="44"/>
        <end position="68"/>
    </location>
</feature>
<keyword evidence="4 6" id="KW-0175">Coiled coil</keyword>
<evidence type="ECO:0000313" key="9">
    <source>
        <dbReference type="EMBL" id="JAC65172.1"/>
    </source>
</evidence>
<feature type="region of interest" description="Disordered" evidence="7">
    <location>
        <begin position="1084"/>
        <end position="1182"/>
    </location>
</feature>
<feature type="compositionally biased region" description="Low complexity" evidence="7">
    <location>
        <begin position="75"/>
        <end position="89"/>
    </location>
</feature>
<evidence type="ECO:0000256" key="3">
    <source>
        <dbReference type="ARBA" id="ARBA00022490"/>
    </source>
</evidence>
<feature type="domain" description="GRIP" evidence="8">
    <location>
        <begin position="1394"/>
        <end position="1441"/>
    </location>
</feature>
<dbReference type="PANTHER" id="PTHR23157">
    <property type="entry name" value="GRIP AND COILED-COIL DOMAIN-CONTAINING PROTEIN 1"/>
    <property type="match status" value="1"/>
</dbReference>
<feature type="region of interest" description="Disordered" evidence="7">
    <location>
        <begin position="979"/>
        <end position="1017"/>
    </location>
</feature>
<sequence>MRSTRRSGPTRAPWRRWQRPTTRKRASCGASWISREPSWTGLWRRLRRSRGRSRGHSRRRSAPARRSRSSPPPGTRSAAWRTRSGTRTTRQGHAPPSWRPPQRRRSGSALPEERLASAEGEAARAAEGREATARLAQELEEALGRIKEENSRLTSSLEAAASARDAAPSALNDESLHRLESLMRAVSEADSSVASGAASLIESLAGSVVSTDGSHSARSNPIRNQPNAARIAELEEEVEALRVENEKLVESEAQTSRELAAVMQKWTNTERKAAHFAALETTMEASIGVAEQHAEEAEEALEGLSWRLMSSSDELMAMTSRFERMQAQSSSAALAVSSLMEAVLSGVQPAVEGGSSGDPSCHPETASLQHQVAALQDTLQQEMQERSELEQELTKTKGRLEGAHAAVATAETAERRLRDEVSSLSERINSPVGGPGEGGSMARVGLSDGHPSEEALGKVEGELAAALAELDAVRREAATAWVWENGADGSAPPCGAAEAVAELRRRLEAEAVAAGWRAEELEGRALQLEAELAAFRADEEARGEELQKLLQRADGAEADAAARAREFERRLLEAEAQAETFLSAAEQLREQMQGLEDKLGAELESAEAREEALRAELRAAEEARAAFESGEHRDAVSAQEALRAELQAADQREQELRAELEAKVEELSMMIARQAEQDLSSAAAAECEAAAARVSELERTLEAKEKELSDSKRKFVSVAKKKQAEYNAKAKEDKARIEELEAAVGEAKRRASEAAAAAEEARAHVQMRDKELSRMKEDFAYMEEQVKGAKAQSGETVSQLQAELEAAQKKLSARDYEVSNLKQDLEEATQTCKETEKQLETVRTKARDERDRLTARLEDEVQRLEDAHRQALEEMRADLVAEHETDIAHLKESHEAALTRVRSQLEAVERERDEANEAAVKADASLEEAKAVSRESTEQAEGRAAQLAREAEQAAAQLDQLRKDQEAEREKVKRAMADLKKKAERAERAQRKAETSAAEMRGKNEAEKEALRSENLSVSTQLALAREEVQRVERELREYRARAHALLQRKEAELHSRISGTGSAGDDTESLRDAAREAQAMLKQAMEERDQMARSLEEAEDRWAKEAEELQSAAAAREDELAGQLSSSRAVAERSAHAVEAALEAADARAAHEESSARSLGRVPERPQRASGPDEAPQGSSVRALQAKLDAVTEEFQAFRQTSMEMAEAKDAEVSKLLESNAKLREELVAARAQDGGAPMPRLSDRGDMGGDVAEGSEPHAASEDTPHWHRHEPSWVDTLWGEDAQEWDTFPSDEAEDAGGDIPGGDQRQAPDLLREMLGRGGGGLGDAASQLMQIAQRQAQRDEELTAARRQAAELEDEVSELRKEVQLRDEQERVLKEALRETQRTEAREHTTKNEFDMEYLKNVVVQLVCTRQQEALLPVIAQVLHLSPAETDKCRAALKRYKEEEEGDVLNAATDYISSTATWFGSGWLTGTEK</sequence>
<evidence type="ECO:0000256" key="1">
    <source>
        <dbReference type="ARBA" id="ARBA00004184"/>
    </source>
</evidence>
<feature type="compositionally biased region" description="Basic and acidic residues" evidence="7">
    <location>
        <begin position="1146"/>
        <end position="1156"/>
    </location>
</feature>
<keyword evidence="5" id="KW-0472">Membrane</keyword>
<evidence type="ECO:0000256" key="5">
    <source>
        <dbReference type="ARBA" id="ARBA00023136"/>
    </source>
</evidence>
<evidence type="ECO:0000256" key="4">
    <source>
        <dbReference type="ARBA" id="ARBA00023054"/>
    </source>
</evidence>
<keyword evidence="3" id="KW-0963">Cytoplasm</keyword>
<feature type="region of interest" description="Disordered" evidence="7">
    <location>
        <begin position="1291"/>
        <end position="1310"/>
    </location>
</feature>
<dbReference type="SMART" id="SM00755">
    <property type="entry name" value="Grip"/>
    <property type="match status" value="1"/>
</dbReference>
<dbReference type="PANTHER" id="PTHR23157:SF25">
    <property type="entry name" value="GRIP AND COILED-COIL DOMAIN-CONTAINING PROTEIN 1"/>
    <property type="match status" value="1"/>
</dbReference>
<reference evidence="9" key="1">
    <citation type="submission" date="2014-05" db="EMBL/GenBank/DDBJ databases">
        <title>The transcriptome of the halophilic microalga Tetraselmis sp. GSL018 isolated from the Great Salt Lake, Utah.</title>
        <authorList>
            <person name="Jinkerson R.E."/>
            <person name="D'Adamo S."/>
            <person name="Posewitz M.C."/>
        </authorList>
    </citation>
    <scope>NUCLEOTIDE SEQUENCE</scope>
    <source>
        <strain evidence="9">GSL018</strain>
    </source>
</reference>
<evidence type="ECO:0000256" key="7">
    <source>
        <dbReference type="SAM" id="MobiDB-lite"/>
    </source>
</evidence>
<gene>
    <name evidence="9" type="ORF">TSPGSL018_16630</name>
</gene>
<dbReference type="GO" id="GO:0005794">
    <property type="term" value="C:Golgi apparatus"/>
    <property type="evidence" value="ECO:0007669"/>
    <property type="project" value="TreeGrafter"/>
</dbReference>
<feature type="compositionally biased region" description="Basic and acidic residues" evidence="7">
    <location>
        <begin position="979"/>
        <end position="1012"/>
    </location>
</feature>
<protein>
    <submittedName>
        <fullName evidence="9">Protein grip</fullName>
    </submittedName>
</protein>
<feature type="region of interest" description="Disordered" evidence="7">
    <location>
        <begin position="909"/>
        <end position="944"/>
    </location>
</feature>
<evidence type="ECO:0000256" key="6">
    <source>
        <dbReference type="SAM" id="Coils"/>
    </source>
</evidence>
<feature type="compositionally biased region" description="Basic and acidic residues" evidence="7">
    <location>
        <begin position="1257"/>
        <end position="1272"/>
    </location>
</feature>
<feature type="compositionally biased region" description="Basic and acidic residues" evidence="7">
    <location>
        <begin position="412"/>
        <end position="421"/>
    </location>
</feature>
<comment type="subcellular location">
    <subcellularLocation>
        <location evidence="2">Cytoplasm</location>
    </subcellularLocation>
    <subcellularLocation>
        <location evidence="1">Endomembrane system</location>
        <topology evidence="1">Peripheral membrane protein</topology>
    </subcellularLocation>
</comment>
<accession>A0A061QX10</accession>
<proteinExistence type="predicted"/>
<evidence type="ECO:0000259" key="8">
    <source>
        <dbReference type="PROSITE" id="PS50913"/>
    </source>
</evidence>
<dbReference type="Gene3D" id="1.10.287.1490">
    <property type="match status" value="1"/>
</dbReference>
<evidence type="ECO:0000256" key="2">
    <source>
        <dbReference type="ARBA" id="ARBA00004496"/>
    </source>
</evidence>
<name>A0A061QX10_9CHLO</name>
<feature type="coiled-coil region" evidence="6">
    <location>
        <begin position="1340"/>
        <end position="1391"/>
    </location>
</feature>
<feature type="region of interest" description="Disordered" evidence="7">
    <location>
        <begin position="403"/>
        <end position="438"/>
    </location>
</feature>
<feature type="compositionally biased region" description="Basic and acidic residues" evidence="7">
    <location>
        <begin position="1085"/>
        <end position="1108"/>
    </location>
</feature>
<feature type="compositionally biased region" description="Acidic residues" evidence="7">
    <location>
        <begin position="1291"/>
        <end position="1300"/>
    </location>
</feature>
<dbReference type="InterPro" id="IPR000237">
    <property type="entry name" value="GRIP_dom"/>
</dbReference>
<feature type="coiled-coil region" evidence="6">
    <location>
        <begin position="1182"/>
        <end position="1234"/>
    </location>
</feature>
<feature type="region of interest" description="Disordered" evidence="7">
    <location>
        <begin position="1234"/>
        <end position="1272"/>
    </location>
</feature>
<feature type="region of interest" description="Disordered" evidence="7">
    <location>
        <begin position="1"/>
        <end position="31"/>
    </location>
</feature>
<feature type="compositionally biased region" description="Basic and acidic residues" evidence="7">
    <location>
        <begin position="111"/>
        <end position="130"/>
    </location>
</feature>
<feature type="compositionally biased region" description="Basic and acidic residues" evidence="7">
    <location>
        <begin position="927"/>
        <end position="941"/>
    </location>
</feature>